<dbReference type="STRING" id="1398.AB434_2240"/>
<dbReference type="EMBL" id="CP010525">
    <property type="protein sequence ID" value="AJO23870.1"/>
    <property type="molecule type" value="Genomic_DNA"/>
</dbReference>
<dbReference type="EMBL" id="LRPN01000070">
    <property type="protein sequence ID" value="KWZ81625.1"/>
    <property type="molecule type" value="Genomic_DNA"/>
</dbReference>
<organism evidence="2 4">
    <name type="scientific">Heyndrickxia coagulans</name>
    <name type="common">Weizmannia coagulans</name>
    <dbReference type="NCBI Taxonomy" id="1398"/>
    <lineage>
        <taxon>Bacteria</taxon>
        <taxon>Bacillati</taxon>
        <taxon>Bacillota</taxon>
        <taxon>Bacilli</taxon>
        <taxon>Bacillales</taxon>
        <taxon>Bacillaceae</taxon>
        <taxon>Heyndrickxia</taxon>
    </lineage>
</organism>
<dbReference type="RefSeq" id="WP_014095804.1">
    <property type="nucleotide sequence ID" value="NZ_CP010525.1"/>
</dbReference>
<proteinExistence type="predicted"/>
<keyword evidence="3" id="KW-1185">Reference proteome</keyword>
<dbReference type="Pfam" id="PF14120">
    <property type="entry name" value="YhzD"/>
    <property type="match status" value="1"/>
</dbReference>
<evidence type="ECO:0000313" key="1">
    <source>
        <dbReference type="EMBL" id="AJO23870.1"/>
    </source>
</evidence>
<dbReference type="Proteomes" id="UP000070376">
    <property type="component" value="Unassembled WGS sequence"/>
</dbReference>
<reference evidence="3" key="2">
    <citation type="submission" date="2015-01" db="EMBL/GenBank/DDBJ databases">
        <title>Comparative genome analysis of Bacillus coagulans HM-08, Clostridium butyricum HM-68, Bacillus subtilis HM-66 and Bacillus paralicheniformis BL-09.</title>
        <authorList>
            <person name="Zhang H."/>
        </authorList>
    </citation>
    <scope>NUCLEOTIDE SEQUENCE [LARGE SCALE GENOMIC DNA]</scope>
    <source>
        <strain evidence="3">HM-08</strain>
    </source>
</reference>
<accession>A0A0C5CE68</accession>
<reference evidence="1" key="1">
    <citation type="submission" date="2015-01" db="EMBL/GenBank/DDBJ databases">
        <title>Comparative genome analysis of Bacillus coagulans HM-08, Clostridium butyricum HM-68, Bacillus subtilis HM-66 and Bacillus licheniformis BL-09.</title>
        <authorList>
            <person name="Zhang H."/>
        </authorList>
    </citation>
    <scope>NUCLEOTIDE SEQUENCE [LARGE SCALE GENOMIC DNA]</scope>
    <source>
        <strain evidence="1">HM-08</strain>
    </source>
</reference>
<dbReference type="Proteomes" id="UP000032024">
    <property type="component" value="Chromosome"/>
</dbReference>
<evidence type="ECO:0000313" key="3">
    <source>
        <dbReference type="Proteomes" id="UP000032024"/>
    </source>
</evidence>
<reference evidence="2" key="3">
    <citation type="submission" date="2016-01" db="EMBL/GenBank/DDBJ databases">
        <authorList>
            <person name="Oliw E.H."/>
        </authorList>
    </citation>
    <scope>NUCLEOTIDE SEQUENCE [LARGE SCALE GENOMIC DNA]</scope>
    <source>
        <strain evidence="2">GED7749B</strain>
    </source>
</reference>
<reference evidence="4" key="4">
    <citation type="submission" date="2016-01" db="EMBL/GenBank/DDBJ databases">
        <authorList>
            <person name="Mitreva M."/>
            <person name="Pepin K.H."/>
            <person name="Mihindukulasuriya K.A."/>
            <person name="Fulton R."/>
            <person name="Fronick C."/>
            <person name="O'Laughlin M."/>
            <person name="Miner T."/>
            <person name="Herter B."/>
            <person name="Rosa B.A."/>
            <person name="Cordes M."/>
            <person name="Tomlinson C."/>
            <person name="Wollam A."/>
            <person name="Palsikar V.B."/>
            <person name="Mardis E.R."/>
            <person name="Wilson R.K."/>
        </authorList>
    </citation>
    <scope>NUCLEOTIDE SEQUENCE [LARGE SCALE GENOMIC DNA]</scope>
    <source>
        <strain evidence="4">GED7749B</strain>
    </source>
</reference>
<name>A0A0C5CE68_HEYCO</name>
<evidence type="ECO:0000313" key="4">
    <source>
        <dbReference type="Proteomes" id="UP000070376"/>
    </source>
</evidence>
<evidence type="ECO:0008006" key="5">
    <source>
        <dbReference type="Google" id="ProtNLM"/>
    </source>
</evidence>
<dbReference type="InterPro" id="IPR025544">
    <property type="entry name" value="YhzD"/>
</dbReference>
<dbReference type="AlphaFoldDB" id="A0A0C5CE68"/>
<evidence type="ECO:0000313" key="2">
    <source>
        <dbReference type="EMBL" id="KWZ81625.1"/>
    </source>
</evidence>
<dbReference type="PATRIC" id="fig|1398.18.peg.3040"/>
<protein>
    <recommendedName>
        <fullName evidence="5">YhzD-like protein</fullName>
    </recommendedName>
</protein>
<sequence>MRDYKLTAFEPTGEKILDEGFEAQDDTEAKKKGEALLKEKGVDEKTHRCVSPEGKLILFHR</sequence>
<gene>
    <name evidence="2" type="ORF">HMPREF3213_01942</name>
    <name evidence="1" type="ORF">SB48_HM08orf04909</name>
</gene>